<organism evidence="1 2">
    <name type="scientific">Thalassovita gelatinovora</name>
    <name type="common">Thalassobius gelatinovorus</name>
    <dbReference type="NCBI Taxonomy" id="53501"/>
    <lineage>
        <taxon>Bacteria</taxon>
        <taxon>Pseudomonadati</taxon>
        <taxon>Pseudomonadota</taxon>
        <taxon>Alphaproteobacteria</taxon>
        <taxon>Rhodobacterales</taxon>
        <taxon>Roseobacteraceae</taxon>
        <taxon>Thalassovita</taxon>
    </lineage>
</organism>
<dbReference type="EMBL" id="CYSA01000016">
    <property type="protein sequence ID" value="CUH65576.1"/>
    <property type="molecule type" value="Genomic_DNA"/>
</dbReference>
<evidence type="ECO:0000313" key="2">
    <source>
        <dbReference type="Proteomes" id="UP000051587"/>
    </source>
</evidence>
<proteinExistence type="predicted"/>
<reference evidence="1 2" key="1">
    <citation type="submission" date="2015-09" db="EMBL/GenBank/DDBJ databases">
        <authorList>
            <consortium name="Swine Surveillance"/>
        </authorList>
    </citation>
    <scope>NUCLEOTIDE SEQUENCE [LARGE SCALE GENOMIC DNA]</scope>
    <source>
        <strain evidence="1 2">CECT 4357</strain>
    </source>
</reference>
<sequence length="81" mass="8857">MRATTALIFAFYLTGCADFPDLNDQIEPAARQADFPALLPLDPILAANADSQITKDTDKSLQARARALRARANRLRQLAEG</sequence>
<protein>
    <submittedName>
        <fullName evidence="1">Uncharacterized protein</fullName>
    </submittedName>
</protein>
<gene>
    <name evidence="1" type="ORF">TG4357_01945</name>
</gene>
<keyword evidence="2" id="KW-1185">Reference proteome</keyword>
<name>A0A0P1FY86_THAGE</name>
<dbReference type="AlphaFoldDB" id="A0A0P1FY86"/>
<dbReference type="Proteomes" id="UP000051587">
    <property type="component" value="Unassembled WGS sequence"/>
</dbReference>
<dbReference type="STRING" id="53501.SAMN04488043_1155"/>
<accession>A0A0P1FY86</accession>
<evidence type="ECO:0000313" key="1">
    <source>
        <dbReference type="EMBL" id="CUH65576.1"/>
    </source>
</evidence>
<dbReference type="RefSeq" id="WP_058262670.1">
    <property type="nucleotide sequence ID" value="NZ_CP051181.1"/>
</dbReference>